<dbReference type="GO" id="GO:0004806">
    <property type="term" value="F:triacylglycerol lipase activity"/>
    <property type="evidence" value="ECO:0007669"/>
    <property type="project" value="TreeGrafter"/>
</dbReference>
<dbReference type="RefSeq" id="WP_052251434.1">
    <property type="nucleotide sequence ID" value="NZ_OZ024668.1"/>
</dbReference>
<keyword evidence="3" id="KW-0378">Hydrolase</keyword>
<dbReference type="GO" id="GO:0046503">
    <property type="term" value="P:glycerolipid catabolic process"/>
    <property type="evidence" value="ECO:0007669"/>
    <property type="project" value="TreeGrafter"/>
</dbReference>
<evidence type="ECO:0000259" key="1">
    <source>
        <dbReference type="Pfam" id="PF00561"/>
    </source>
</evidence>
<dbReference type="PANTHER" id="PTHR43433:SF5">
    <property type="entry name" value="AB HYDROLASE-1 DOMAIN-CONTAINING PROTEIN"/>
    <property type="match status" value="1"/>
</dbReference>
<dbReference type="InterPro" id="IPR029058">
    <property type="entry name" value="AB_hydrolase_fold"/>
</dbReference>
<dbReference type="Gene3D" id="3.40.50.1820">
    <property type="entry name" value="alpha/beta hydrolase"/>
    <property type="match status" value="1"/>
</dbReference>
<reference evidence="2 4" key="2">
    <citation type="submission" date="2024-03" db="EMBL/GenBank/DDBJ databases">
        <authorList>
            <person name="Alaster D. Moffat"/>
            <person name="Govind Chandra"/>
            <person name="Andrew W. Truman"/>
        </authorList>
    </citation>
    <scope>NUCLEOTIDE SEQUENCE [LARGE SCALE GENOMIC DNA]</scope>
    <source>
        <strain evidence="2">PS652</strain>
    </source>
</reference>
<evidence type="ECO:0000313" key="4">
    <source>
        <dbReference type="Proteomes" id="UP000326595"/>
    </source>
</evidence>
<dbReference type="EMBL" id="OZ024668">
    <property type="protein sequence ID" value="CAK9888852.1"/>
    <property type="molecule type" value="Genomic_DNA"/>
</dbReference>
<dbReference type="PANTHER" id="PTHR43433">
    <property type="entry name" value="HYDROLASE, ALPHA/BETA FOLD FAMILY PROTEIN"/>
    <property type="match status" value="1"/>
</dbReference>
<feature type="domain" description="AB hydrolase-1" evidence="1">
    <location>
        <begin position="26"/>
        <end position="278"/>
    </location>
</feature>
<evidence type="ECO:0000313" key="2">
    <source>
        <dbReference type="EMBL" id="CAK9888852.1"/>
    </source>
</evidence>
<evidence type="ECO:0000313" key="3">
    <source>
        <dbReference type="EMBL" id="VVM80832.1"/>
    </source>
</evidence>
<dbReference type="SUPFAM" id="SSF53474">
    <property type="entry name" value="alpha/beta-Hydrolases"/>
    <property type="match status" value="1"/>
</dbReference>
<dbReference type="EC" id="3.1.1.95" evidence="3"/>
<proteinExistence type="predicted"/>
<dbReference type="InterPro" id="IPR050471">
    <property type="entry name" value="AB_hydrolase"/>
</dbReference>
<organism evidence="3">
    <name type="scientific">Pseudomonas fluorescens</name>
    <dbReference type="NCBI Taxonomy" id="294"/>
    <lineage>
        <taxon>Bacteria</taxon>
        <taxon>Pseudomonadati</taxon>
        <taxon>Pseudomonadota</taxon>
        <taxon>Gammaproteobacteria</taxon>
        <taxon>Pseudomonadales</taxon>
        <taxon>Pseudomonadaceae</taxon>
        <taxon>Pseudomonas</taxon>
    </lineage>
</organism>
<dbReference type="Pfam" id="PF00561">
    <property type="entry name" value="Abhydrolase_1"/>
    <property type="match status" value="1"/>
</dbReference>
<dbReference type="AlphaFoldDB" id="A0A5E6SKX7"/>
<name>A0A5E6SKX7_PSEFL</name>
<accession>A0A5E6SKX7</accession>
<dbReference type="GO" id="GO:0102530">
    <property type="term" value="F:aclacinomycin T methylesterase activity"/>
    <property type="evidence" value="ECO:0007669"/>
    <property type="project" value="UniProtKB-EC"/>
</dbReference>
<sequence>MSPDLRFARVGRATLAYETLGPEHAPPVLLIHGLGQQLTGWPYALVRSLVQGGFRVIRFDNRDIGKSSRMQGKAHLTRHYLCAQLGLGSCPPYTLEEMAHDTLGLIDSLKLGPVHLVGASMGGMIAQLVAARFPCAVRSLTSIMSSSGDRRLPKARADVLRLMLNPPRTPSLQREVDYNVQLWELIASPAHPTARETLRARVEDDLRRNAPAAGGIERQFAAILASGSRVPLLAQITSPSLVLHGLEDPLIPFEAGRSTAEHIPGAQFESIAGMGHDLPPELLPALAQRLLRHFRQASRARLPCVDLRTAPDLQPINQQTGTRP</sequence>
<dbReference type="InterPro" id="IPR000073">
    <property type="entry name" value="AB_hydrolase_1"/>
</dbReference>
<dbReference type="Proteomes" id="UP000326595">
    <property type="component" value="Chromosome"/>
</dbReference>
<reference evidence="3" key="1">
    <citation type="submission" date="2019-09" db="EMBL/GenBank/DDBJ databases">
        <authorList>
            <person name="Chandra G."/>
            <person name="Truman W A."/>
        </authorList>
    </citation>
    <scope>NUCLEOTIDE SEQUENCE [LARGE SCALE GENOMIC DNA]</scope>
    <source>
        <strain evidence="3">PS652</strain>
    </source>
</reference>
<gene>
    <name evidence="3" type="primary">rdmC_2</name>
    <name evidence="2" type="ORF">PS652_01681</name>
    <name evidence="3" type="ORF">PS652_02279</name>
</gene>
<dbReference type="EMBL" id="CABVHG010000011">
    <property type="protein sequence ID" value="VVM80832.1"/>
    <property type="molecule type" value="Genomic_DNA"/>
</dbReference>
<protein>
    <submittedName>
        <fullName evidence="3">Aclacinomycin methylesterase RdmC</fullName>
        <ecNumber evidence="3">3.1.1.95</ecNumber>
    </submittedName>
</protein>